<evidence type="ECO:0000313" key="3">
    <source>
        <dbReference type="Proteomes" id="UP000294919"/>
    </source>
</evidence>
<comment type="caution">
    <text evidence="2">The sequence shown here is derived from an EMBL/GenBank/DDBJ whole genome shotgun (WGS) entry which is preliminary data.</text>
</comment>
<keyword evidence="2" id="KW-0808">Transferase</keyword>
<sequence>MIKIHTINNLGDSKNPGSKEHEEIASQIAILVSKSMAYSNSNTYSKDEMEGLSHNKTAKSMLNLINSAYVIYLTNETDELIGCGMVVKQHDRYFAKTLHIRPDYRGLGYAQKICDLREAYLRSIGEIEIYIESLKYPKTIAFHKKRGFVEMPPYRELKYTVFMKKEI</sequence>
<organism evidence="2 3">
    <name type="scientific">Marinisporobacter balticus</name>
    <dbReference type="NCBI Taxonomy" id="2018667"/>
    <lineage>
        <taxon>Bacteria</taxon>
        <taxon>Bacillati</taxon>
        <taxon>Bacillota</taxon>
        <taxon>Clostridia</taxon>
        <taxon>Peptostreptococcales</taxon>
        <taxon>Thermotaleaceae</taxon>
        <taxon>Marinisporobacter</taxon>
    </lineage>
</organism>
<dbReference type="OrthoDB" id="9796381at2"/>
<dbReference type="AlphaFoldDB" id="A0A4R2KWK0"/>
<accession>A0A4R2KWK0</accession>
<dbReference type="CDD" id="cd04301">
    <property type="entry name" value="NAT_SF"/>
    <property type="match status" value="1"/>
</dbReference>
<keyword evidence="3" id="KW-1185">Reference proteome</keyword>
<dbReference type="EMBL" id="SLWV01000012">
    <property type="protein sequence ID" value="TCO74618.1"/>
    <property type="molecule type" value="Genomic_DNA"/>
</dbReference>
<dbReference type="SUPFAM" id="SSF55729">
    <property type="entry name" value="Acyl-CoA N-acyltransferases (Nat)"/>
    <property type="match status" value="1"/>
</dbReference>
<dbReference type="InterPro" id="IPR000182">
    <property type="entry name" value="GNAT_dom"/>
</dbReference>
<dbReference type="GO" id="GO:0016747">
    <property type="term" value="F:acyltransferase activity, transferring groups other than amino-acyl groups"/>
    <property type="evidence" value="ECO:0007669"/>
    <property type="project" value="InterPro"/>
</dbReference>
<evidence type="ECO:0000259" key="1">
    <source>
        <dbReference type="PROSITE" id="PS51186"/>
    </source>
</evidence>
<proteinExistence type="predicted"/>
<dbReference type="RefSeq" id="WP_132245373.1">
    <property type="nucleotide sequence ID" value="NZ_SLWV01000012.1"/>
</dbReference>
<dbReference type="Gene3D" id="3.40.630.30">
    <property type="match status" value="1"/>
</dbReference>
<dbReference type="Pfam" id="PF00583">
    <property type="entry name" value="Acetyltransf_1"/>
    <property type="match status" value="1"/>
</dbReference>
<dbReference type="Proteomes" id="UP000294919">
    <property type="component" value="Unassembled WGS sequence"/>
</dbReference>
<reference evidence="2 3" key="1">
    <citation type="submission" date="2019-03" db="EMBL/GenBank/DDBJ databases">
        <title>Genomic Encyclopedia of Type Strains, Phase IV (KMG-IV): sequencing the most valuable type-strain genomes for metagenomic binning, comparative biology and taxonomic classification.</title>
        <authorList>
            <person name="Goeker M."/>
        </authorList>
    </citation>
    <scope>NUCLEOTIDE SEQUENCE [LARGE SCALE GENOMIC DNA]</scope>
    <source>
        <strain evidence="2 3">DSM 102940</strain>
    </source>
</reference>
<protein>
    <submittedName>
        <fullName evidence="2">Acetyltransferase (GNAT) family protein</fullName>
    </submittedName>
</protein>
<evidence type="ECO:0000313" key="2">
    <source>
        <dbReference type="EMBL" id="TCO74618.1"/>
    </source>
</evidence>
<dbReference type="PROSITE" id="PS51186">
    <property type="entry name" value="GNAT"/>
    <property type="match status" value="1"/>
</dbReference>
<feature type="domain" description="N-acetyltransferase" evidence="1">
    <location>
        <begin position="28"/>
        <end position="167"/>
    </location>
</feature>
<name>A0A4R2KWK0_9FIRM</name>
<gene>
    <name evidence="2" type="ORF">EV214_11299</name>
</gene>
<dbReference type="InterPro" id="IPR016181">
    <property type="entry name" value="Acyl_CoA_acyltransferase"/>
</dbReference>